<keyword evidence="5" id="KW-1185">Reference proteome</keyword>
<evidence type="ECO:0000313" key="4">
    <source>
        <dbReference type="EnsemblMetazoa" id="G33913.1:cds"/>
    </source>
</evidence>
<dbReference type="InterPro" id="IPR049050">
    <property type="entry name" value="nSTAND3"/>
</dbReference>
<organism evidence="4 5">
    <name type="scientific">Magallana gigas</name>
    <name type="common">Pacific oyster</name>
    <name type="synonym">Crassostrea gigas</name>
    <dbReference type="NCBI Taxonomy" id="29159"/>
    <lineage>
        <taxon>Eukaryota</taxon>
        <taxon>Metazoa</taxon>
        <taxon>Spiralia</taxon>
        <taxon>Lophotrochozoa</taxon>
        <taxon>Mollusca</taxon>
        <taxon>Bivalvia</taxon>
        <taxon>Autobranchia</taxon>
        <taxon>Pteriomorphia</taxon>
        <taxon>Ostreida</taxon>
        <taxon>Ostreoidea</taxon>
        <taxon>Ostreidae</taxon>
        <taxon>Magallana</taxon>
    </lineage>
</organism>
<dbReference type="GO" id="GO:0008270">
    <property type="term" value="F:zinc ion binding"/>
    <property type="evidence" value="ECO:0007669"/>
    <property type="project" value="UniProtKB-KW"/>
</dbReference>
<name>A0A8W8MMF3_MAGGI</name>
<dbReference type="Gene3D" id="3.40.50.300">
    <property type="entry name" value="P-loop containing nucleotide triphosphate hydrolases"/>
    <property type="match status" value="1"/>
</dbReference>
<dbReference type="AlphaFoldDB" id="A0A8W8MMF3"/>
<reference evidence="4" key="1">
    <citation type="submission" date="2022-08" db="UniProtKB">
        <authorList>
            <consortium name="EnsemblMetazoa"/>
        </authorList>
    </citation>
    <scope>IDENTIFICATION</scope>
    <source>
        <strain evidence="4">05x7-T-G4-1.051#20</strain>
    </source>
</reference>
<dbReference type="Proteomes" id="UP000005408">
    <property type="component" value="Unassembled WGS sequence"/>
</dbReference>
<dbReference type="SUPFAM" id="SSF52540">
    <property type="entry name" value="P-loop containing nucleoside triphosphate hydrolases"/>
    <property type="match status" value="1"/>
</dbReference>
<accession>A0A8W8MMF3</accession>
<evidence type="ECO:0000256" key="1">
    <source>
        <dbReference type="PROSITE-ProRule" id="PRU00042"/>
    </source>
</evidence>
<feature type="domain" description="C2H2-type" evidence="3">
    <location>
        <begin position="767"/>
        <end position="797"/>
    </location>
</feature>
<dbReference type="EnsemblMetazoa" id="G33913.1">
    <property type="protein sequence ID" value="G33913.1:cds"/>
    <property type="gene ID" value="G33913"/>
</dbReference>
<dbReference type="Pfam" id="PF20720">
    <property type="entry name" value="nSTAND3"/>
    <property type="match status" value="1"/>
</dbReference>
<keyword evidence="2" id="KW-0175">Coiled coil</keyword>
<evidence type="ECO:0000256" key="2">
    <source>
        <dbReference type="SAM" id="Coils"/>
    </source>
</evidence>
<dbReference type="PANTHER" id="PTHR33845:SF1">
    <property type="entry name" value="C2H2-TYPE DOMAIN-CONTAINING PROTEIN"/>
    <property type="match status" value="1"/>
</dbReference>
<protein>
    <recommendedName>
        <fullName evidence="3">C2H2-type domain-containing protein</fullName>
    </recommendedName>
</protein>
<keyword evidence="1" id="KW-0479">Metal-binding</keyword>
<feature type="coiled-coil region" evidence="2">
    <location>
        <begin position="183"/>
        <end position="210"/>
    </location>
</feature>
<dbReference type="InterPro" id="IPR013087">
    <property type="entry name" value="Znf_C2H2_type"/>
</dbReference>
<dbReference type="Pfam" id="PF18738">
    <property type="entry name" value="HEPN_DZIP3"/>
    <property type="match status" value="1"/>
</dbReference>
<evidence type="ECO:0000259" key="3">
    <source>
        <dbReference type="PROSITE" id="PS50157"/>
    </source>
</evidence>
<evidence type="ECO:0000313" key="5">
    <source>
        <dbReference type="Proteomes" id="UP000005408"/>
    </source>
</evidence>
<dbReference type="InterPro" id="IPR041249">
    <property type="entry name" value="HEPN_DZIP3"/>
</dbReference>
<dbReference type="InterPro" id="IPR027417">
    <property type="entry name" value="P-loop_NTPase"/>
</dbReference>
<sequence>MATSNYDSTSETTNLARIARIILGPCTDVLRAVLKKEMPPPTLSQNLKTFLANLPRHRKPPISKTQEHIVYGGNFSHFDTTLLYFLLRNICSIPEHRLKWGNKPSPADRSVSANIERIRLIRNDYYGHVASFSLPDPDFINQWNDLFVIVKELESYIGSSTDHQDAVTQLKSCSMDPEVEQNYIDKLLVVEKLQETVENLERESQKETELDEISEFTLSQTSDAGSIWLPSGSQESDSCNLKRKALDNFLSICGASPVKKTLSSDWNACSERTKRDYILKTKKILAEVLSVLAPGQQEHVLEAVIKNDDNFEPQFLEDVAASYMSSVDWGTQRQILSIVANKVSYCKMKNLIPNLSHYKFGAARKHASSVGQGQQVPNEGRTREGITNAQISHFLDFITSPAIMTDLPYGESNLKLSTGDVITVPKIILNSIRSHVIDQYFSYCDETLFQDKASYSSYMRILHSVGPTVRRSMKGLDNYAADGSKAIETLQKAAELFCRLGKGKCWLDNICRVLSTSKQYLKLEYKMHVMKDSEVADHCCRYALSDGSEDYSSTCNHFHSNSCRQCAELHGVLISLVETSEQIEYENENQKDDTKYIVSEGVRAVQEWKKHVLRTVNQNDARNDVCTAIEFKDALHKSSMKNVTVVVALPPQKINEKTAGRVLKIPKITTLNNFSFDEGGNFRVWRQYGVGNGCLIPATDTVSEVAELPVLDMFVRSTQQPTHDLFVNTVTPEFTLPPENHSVSLPDDVNMIPTEEVLEVEPMSRLFPCPECTRTFQKYGNLQRHLDAEKIEVLENARVPFALKNISEWKEDEKVFLETHSFPSMLDKVRSQSYVTFVGVPGSGKTTTARHIALKLQKEGYEVLNIKDIKDIETYCDPHNPRVFVIDDVLGKFGLDNAAFSLLSRYEDTLVNPTMSKTKVLMTCREIVYKHETLAESFLSNEDNVVLLHSSEIALNDQDKRDLMNKYQLDTNILSQEDLASSSHMFPLLCKLFSTRYSIYGPKFFILPIPCILNELNGMKTLYKLQYASLVLLMANQNKLSEEILESGNSTYNGNIISEKKCRFLKECKVKTNTESFEFIDALSEMEGTYTKKCESEFTFIHDSMFEIVAYHFGHRCRKLMLEYMSSDYIANFIKVNTFDAHKMEGESKIMLKDDQQHKPEAETNVIDLSIKLTENTLLQMLVEIQRL</sequence>
<keyword evidence="1" id="KW-0862">Zinc</keyword>
<keyword evidence="1" id="KW-0863">Zinc-finger</keyword>
<proteinExistence type="predicted"/>
<dbReference type="PROSITE" id="PS50157">
    <property type="entry name" value="ZINC_FINGER_C2H2_2"/>
    <property type="match status" value="1"/>
</dbReference>
<dbReference type="PANTHER" id="PTHR33845">
    <property type="entry name" value="C2H2-TYPE DOMAIN-CONTAINING PROTEIN"/>
    <property type="match status" value="1"/>
</dbReference>